<dbReference type="EMBL" id="CAJVPQ010029433">
    <property type="protein sequence ID" value="CAG8774901.1"/>
    <property type="molecule type" value="Genomic_DNA"/>
</dbReference>
<protein>
    <submittedName>
        <fullName evidence="1">16716_t:CDS:1</fullName>
    </submittedName>
</protein>
<gene>
    <name evidence="1" type="ORF">FCALED_LOCUS17762</name>
</gene>
<organism evidence="1 2">
    <name type="scientific">Funneliformis caledonium</name>
    <dbReference type="NCBI Taxonomy" id="1117310"/>
    <lineage>
        <taxon>Eukaryota</taxon>
        <taxon>Fungi</taxon>
        <taxon>Fungi incertae sedis</taxon>
        <taxon>Mucoromycota</taxon>
        <taxon>Glomeromycotina</taxon>
        <taxon>Glomeromycetes</taxon>
        <taxon>Glomerales</taxon>
        <taxon>Glomeraceae</taxon>
        <taxon>Funneliformis</taxon>
    </lineage>
</organism>
<feature type="non-terminal residue" evidence="1">
    <location>
        <position position="1"/>
    </location>
</feature>
<dbReference type="AlphaFoldDB" id="A0A9N9JD42"/>
<name>A0A9N9JD42_9GLOM</name>
<proteinExistence type="predicted"/>
<comment type="caution">
    <text evidence="1">The sequence shown here is derived from an EMBL/GenBank/DDBJ whole genome shotgun (WGS) entry which is preliminary data.</text>
</comment>
<dbReference type="OrthoDB" id="2404859at2759"/>
<evidence type="ECO:0000313" key="2">
    <source>
        <dbReference type="Proteomes" id="UP000789570"/>
    </source>
</evidence>
<dbReference type="Proteomes" id="UP000789570">
    <property type="component" value="Unassembled WGS sequence"/>
</dbReference>
<accession>A0A9N9JD42</accession>
<reference evidence="1" key="1">
    <citation type="submission" date="2021-06" db="EMBL/GenBank/DDBJ databases">
        <authorList>
            <person name="Kallberg Y."/>
            <person name="Tangrot J."/>
            <person name="Rosling A."/>
        </authorList>
    </citation>
    <scope>NUCLEOTIDE SEQUENCE</scope>
    <source>
        <strain evidence="1">UK204</strain>
    </source>
</reference>
<keyword evidence="2" id="KW-1185">Reference proteome</keyword>
<feature type="non-terminal residue" evidence="1">
    <location>
        <position position="51"/>
    </location>
</feature>
<evidence type="ECO:0000313" key="1">
    <source>
        <dbReference type="EMBL" id="CAG8774901.1"/>
    </source>
</evidence>
<sequence length="51" mass="6038">SDATPLSHEDIQDIIKARNSMKRASEVMARKYKISSRKVYRIWREEDCLPD</sequence>